<keyword evidence="2" id="KW-1185">Reference proteome</keyword>
<gene>
    <name evidence="1" type="ORF">F4820DRAFT_411982</name>
</gene>
<name>A0ACB9Z8B1_9PEZI</name>
<protein>
    <submittedName>
        <fullName evidence="1">Uncharacterized protein</fullName>
    </submittedName>
</protein>
<sequence>MIQEVHVFLRQLWKGPDVQPVNMSPLCERLTTDIAGQLAFGQPLKTQIEDTNRIFPRAMHSMNGLVSIFSRSITSVYGRSKSTSVKSR</sequence>
<dbReference type="Proteomes" id="UP001497700">
    <property type="component" value="Unassembled WGS sequence"/>
</dbReference>
<dbReference type="EMBL" id="MU393442">
    <property type="protein sequence ID" value="KAI4868000.1"/>
    <property type="molecule type" value="Genomic_DNA"/>
</dbReference>
<comment type="caution">
    <text evidence="1">The sequence shown here is derived from an EMBL/GenBank/DDBJ whole genome shotgun (WGS) entry which is preliminary data.</text>
</comment>
<organism evidence="1 2">
    <name type="scientific">Hypoxylon rubiginosum</name>
    <dbReference type="NCBI Taxonomy" id="110542"/>
    <lineage>
        <taxon>Eukaryota</taxon>
        <taxon>Fungi</taxon>
        <taxon>Dikarya</taxon>
        <taxon>Ascomycota</taxon>
        <taxon>Pezizomycotina</taxon>
        <taxon>Sordariomycetes</taxon>
        <taxon>Xylariomycetidae</taxon>
        <taxon>Xylariales</taxon>
        <taxon>Hypoxylaceae</taxon>
        <taxon>Hypoxylon</taxon>
    </lineage>
</organism>
<accession>A0ACB9Z8B1</accession>
<proteinExistence type="predicted"/>
<evidence type="ECO:0000313" key="1">
    <source>
        <dbReference type="EMBL" id="KAI4868000.1"/>
    </source>
</evidence>
<evidence type="ECO:0000313" key="2">
    <source>
        <dbReference type="Proteomes" id="UP001497700"/>
    </source>
</evidence>
<reference evidence="1 2" key="1">
    <citation type="journal article" date="2022" name="New Phytol.">
        <title>Ecological generalism drives hyperdiversity of secondary metabolite gene clusters in xylarialean endophytes.</title>
        <authorList>
            <person name="Franco M.E.E."/>
            <person name="Wisecaver J.H."/>
            <person name="Arnold A.E."/>
            <person name="Ju Y.M."/>
            <person name="Slot J.C."/>
            <person name="Ahrendt S."/>
            <person name="Moore L.P."/>
            <person name="Eastman K.E."/>
            <person name="Scott K."/>
            <person name="Konkel Z."/>
            <person name="Mondo S.J."/>
            <person name="Kuo A."/>
            <person name="Hayes R.D."/>
            <person name="Haridas S."/>
            <person name="Andreopoulos B."/>
            <person name="Riley R."/>
            <person name="LaButti K."/>
            <person name="Pangilinan J."/>
            <person name="Lipzen A."/>
            <person name="Amirebrahimi M."/>
            <person name="Yan J."/>
            <person name="Adam C."/>
            <person name="Keymanesh K."/>
            <person name="Ng V."/>
            <person name="Louie K."/>
            <person name="Northen T."/>
            <person name="Drula E."/>
            <person name="Henrissat B."/>
            <person name="Hsieh H.M."/>
            <person name="Youens-Clark K."/>
            <person name="Lutzoni F."/>
            <person name="Miadlikowska J."/>
            <person name="Eastwood D.C."/>
            <person name="Hamelin R.C."/>
            <person name="Grigoriev I.V."/>
            <person name="U'Ren J.M."/>
        </authorList>
    </citation>
    <scope>NUCLEOTIDE SEQUENCE [LARGE SCALE GENOMIC DNA]</scope>
    <source>
        <strain evidence="1 2">CBS 119005</strain>
    </source>
</reference>